<organism evidence="1 2">
    <name type="scientific">Pantoea rwandensis</name>
    <dbReference type="NCBI Taxonomy" id="1076550"/>
    <lineage>
        <taxon>Bacteria</taxon>
        <taxon>Pseudomonadati</taxon>
        <taxon>Pseudomonadota</taxon>
        <taxon>Gammaproteobacteria</taxon>
        <taxon>Enterobacterales</taxon>
        <taxon>Erwiniaceae</taxon>
        <taxon>Pantoea</taxon>
    </lineage>
</organism>
<proteinExistence type="predicted"/>
<reference evidence="1 2" key="1">
    <citation type="journal article" date="2017" name="Antonie Van Leeuwenhoek">
        <title>Phylogenomic resolution of the bacterial genus Pantoea and its relationship with Erwinia and Tatumella.</title>
        <authorList>
            <person name="Palmer M."/>
            <person name="Steenkamp E.T."/>
            <person name="Coetzee M.P."/>
            <person name="Chan W.Y."/>
            <person name="van Zyl E."/>
            <person name="De Maayer P."/>
            <person name="Coutinho T.A."/>
            <person name="Blom J."/>
            <person name="Smits T.H."/>
            <person name="Duffy B."/>
            <person name="Venter S.N."/>
        </authorList>
    </citation>
    <scope>NUCLEOTIDE SEQUENCE [LARGE SCALE GENOMIC DNA]</scope>
    <source>
        <strain evidence="1 2">LMG 26275</strain>
    </source>
</reference>
<name>A0A1X1CZK4_9GAMM</name>
<comment type="caution">
    <text evidence="1">The sequence shown here is derived from an EMBL/GenBank/DDBJ whole genome shotgun (WGS) entry which is preliminary data.</text>
</comment>
<dbReference type="Proteomes" id="UP000193558">
    <property type="component" value="Unassembled WGS sequence"/>
</dbReference>
<evidence type="ECO:0000313" key="2">
    <source>
        <dbReference type="Proteomes" id="UP000193558"/>
    </source>
</evidence>
<sequence length="60" mass="6653">MSVSLPDFKQLVGRGYSFADKMRVKFAFLALEIVNTEKKKPAEAGFLSQMFLPKAATINA</sequence>
<protein>
    <submittedName>
        <fullName evidence="1">Uncharacterized protein</fullName>
    </submittedName>
</protein>
<dbReference type="EMBL" id="MLFR01000007">
    <property type="protein sequence ID" value="ORM69806.1"/>
    <property type="molecule type" value="Genomic_DNA"/>
</dbReference>
<gene>
    <name evidence="1" type="ORF">HA51_09580</name>
</gene>
<accession>A0A1X1CZK4</accession>
<evidence type="ECO:0000313" key="1">
    <source>
        <dbReference type="EMBL" id="ORM69806.1"/>
    </source>
</evidence>
<dbReference type="AlphaFoldDB" id="A0A1X1CZK4"/>